<reference evidence="1" key="1">
    <citation type="submission" date="2022-12" db="EMBL/GenBank/DDBJ databases">
        <title>Reference genome sequencing for broad-spectrum identification of bacterial and archaeal isolates by mass spectrometry.</title>
        <authorList>
            <person name="Sekiguchi Y."/>
            <person name="Tourlousse D.M."/>
        </authorList>
    </citation>
    <scope>NUCLEOTIDE SEQUENCE</scope>
    <source>
        <strain evidence="1">TSL-P1</strain>
    </source>
</reference>
<proteinExistence type="predicted"/>
<evidence type="ECO:0000313" key="2">
    <source>
        <dbReference type="Proteomes" id="UP001144297"/>
    </source>
</evidence>
<dbReference type="Proteomes" id="UP001144297">
    <property type="component" value="Unassembled WGS sequence"/>
</dbReference>
<sequence>MNDYPLQLILKEANNKIIPLWSLAEALKEFHHIIDKAYISMSGKDKLTKTERKIYKILATNIKKGSTVIDLLIVLPILMQVTFNWYSTGLTVKELWDLVTNSFKLLKIIAEVKQQGKRTIITTHKSPFTFNIINHGDNVNISIGDILNKVTLKNEPHIKNLAKVVDEENISYISVLDQKEKGIILTSRENKLFNPETFIDKSPFEFKGKIFKLDIESRKGRLRVLEGDYRGEEYSFQIIGRQNMEVYVDALKEPYSIIIALKEMIRHASGIETLQGFQLINIYNTPKLF</sequence>
<dbReference type="EMBL" id="BSDX01000001">
    <property type="protein sequence ID" value="GLI53096.1"/>
    <property type="molecule type" value="Genomic_DNA"/>
</dbReference>
<protein>
    <submittedName>
        <fullName evidence="1">Uncharacterized protein</fullName>
    </submittedName>
</protein>
<dbReference type="AlphaFoldDB" id="A0A9W6GFS9"/>
<gene>
    <name evidence="1" type="ORF">TISLANDTSLP1_07890</name>
</gene>
<comment type="caution">
    <text evidence="1">The sequence shown here is derived from an EMBL/GenBank/DDBJ whole genome shotgun (WGS) entry which is preliminary data.</text>
</comment>
<name>A0A9W6GFS9_9BACT</name>
<accession>A0A9W6GFS9</accession>
<evidence type="ECO:0000313" key="1">
    <source>
        <dbReference type="EMBL" id="GLI53096.1"/>
    </source>
</evidence>
<keyword evidence="2" id="KW-1185">Reference proteome</keyword>
<organism evidence="1 2">
    <name type="scientific">Thermodesulfovibrio yellowstonii</name>
    <dbReference type="NCBI Taxonomy" id="28262"/>
    <lineage>
        <taxon>Bacteria</taxon>
        <taxon>Pseudomonadati</taxon>
        <taxon>Nitrospirota</taxon>
        <taxon>Thermodesulfovibrionia</taxon>
        <taxon>Thermodesulfovibrionales</taxon>
        <taxon>Thermodesulfovibrionaceae</taxon>
        <taxon>Thermodesulfovibrio</taxon>
    </lineage>
</organism>